<name>A0A0E9W3S2_ANGAN</name>
<proteinExistence type="predicted"/>
<dbReference type="AlphaFoldDB" id="A0A0E9W3S2"/>
<protein>
    <submittedName>
        <fullName evidence="1">Uncharacterized protein</fullName>
    </submittedName>
</protein>
<evidence type="ECO:0000313" key="1">
    <source>
        <dbReference type="EMBL" id="JAH84148.1"/>
    </source>
</evidence>
<dbReference type="EMBL" id="GBXM01024429">
    <property type="protein sequence ID" value="JAH84148.1"/>
    <property type="molecule type" value="Transcribed_RNA"/>
</dbReference>
<organism evidence="1">
    <name type="scientific">Anguilla anguilla</name>
    <name type="common">European freshwater eel</name>
    <name type="synonym">Muraena anguilla</name>
    <dbReference type="NCBI Taxonomy" id="7936"/>
    <lineage>
        <taxon>Eukaryota</taxon>
        <taxon>Metazoa</taxon>
        <taxon>Chordata</taxon>
        <taxon>Craniata</taxon>
        <taxon>Vertebrata</taxon>
        <taxon>Euteleostomi</taxon>
        <taxon>Actinopterygii</taxon>
        <taxon>Neopterygii</taxon>
        <taxon>Teleostei</taxon>
        <taxon>Anguilliformes</taxon>
        <taxon>Anguillidae</taxon>
        <taxon>Anguilla</taxon>
    </lineage>
</organism>
<accession>A0A0E9W3S2</accession>
<reference evidence="1" key="2">
    <citation type="journal article" date="2015" name="Fish Shellfish Immunol.">
        <title>Early steps in the European eel (Anguilla anguilla)-Vibrio vulnificus interaction in the gills: Role of the RtxA13 toxin.</title>
        <authorList>
            <person name="Callol A."/>
            <person name="Pajuelo D."/>
            <person name="Ebbesson L."/>
            <person name="Teles M."/>
            <person name="MacKenzie S."/>
            <person name="Amaro C."/>
        </authorList>
    </citation>
    <scope>NUCLEOTIDE SEQUENCE</scope>
</reference>
<reference evidence="1" key="1">
    <citation type="submission" date="2014-11" db="EMBL/GenBank/DDBJ databases">
        <authorList>
            <person name="Amaro Gonzalez C."/>
        </authorList>
    </citation>
    <scope>NUCLEOTIDE SEQUENCE</scope>
</reference>
<sequence>MTTTSHPCVMRCVYLDEAHLQRTRCNYTGPRQQRT</sequence>